<accession>A4JVK9</accession>
<dbReference type="Proteomes" id="UP000002287">
    <property type="component" value="Plasmid pBVIE03"/>
</dbReference>
<geneLocation type="plasmid" evidence="2 3">
    <name>pBVIE03</name>
</geneLocation>
<evidence type="ECO:0000313" key="3">
    <source>
        <dbReference type="Proteomes" id="UP000002287"/>
    </source>
</evidence>
<evidence type="ECO:0000256" key="1">
    <source>
        <dbReference type="SAM" id="MobiDB-lite"/>
    </source>
</evidence>
<keyword evidence="2" id="KW-0614">Plasmid</keyword>
<dbReference type="EMBL" id="CP000619">
    <property type="protein sequence ID" value="ABO60312.1"/>
    <property type="molecule type" value="Genomic_DNA"/>
</dbReference>
<sequence>MSNVKPACVQKASTATAGGAEKSQKRGRPATGVAMTGSERAEKREKELRAAGGRTLNRVRLGPEASSALNEIAPSYKSEREAIEAAIIGWARMGSRSSRRDA</sequence>
<evidence type="ECO:0000313" key="2">
    <source>
        <dbReference type="EMBL" id="ABO60312.1"/>
    </source>
</evidence>
<dbReference type="HOGENOM" id="CLU_2272184_0_0_4"/>
<feature type="region of interest" description="Disordered" evidence="1">
    <location>
        <begin position="1"/>
        <end position="44"/>
    </location>
</feature>
<dbReference type="KEGG" id="bvi:Bcep1808_7435"/>
<proteinExistence type="predicted"/>
<gene>
    <name evidence="2" type="ordered locus">Bcep1808_7435</name>
</gene>
<protein>
    <submittedName>
        <fullName evidence="2">Uncharacterized protein</fullName>
    </submittedName>
</protein>
<dbReference type="AlphaFoldDB" id="A4JVK9"/>
<organism evidence="2 3">
    <name type="scientific">Burkholderia vietnamiensis (strain G4 / LMG 22486)</name>
    <name type="common">Burkholderia cepacia (strain R1808)</name>
    <dbReference type="NCBI Taxonomy" id="269482"/>
    <lineage>
        <taxon>Bacteria</taxon>
        <taxon>Pseudomonadati</taxon>
        <taxon>Pseudomonadota</taxon>
        <taxon>Betaproteobacteria</taxon>
        <taxon>Burkholderiales</taxon>
        <taxon>Burkholderiaceae</taxon>
        <taxon>Burkholderia</taxon>
        <taxon>Burkholderia cepacia complex</taxon>
    </lineage>
</organism>
<name>A4JVK9_BURVG</name>
<reference evidence="2 3" key="1">
    <citation type="submission" date="2007-03" db="EMBL/GenBank/DDBJ databases">
        <title>Complete sequence of plasmid pBVIE03 of Burkholderia vietnamiensis G4.</title>
        <authorList>
            <consortium name="US DOE Joint Genome Institute"/>
            <person name="Copeland A."/>
            <person name="Lucas S."/>
            <person name="Lapidus A."/>
            <person name="Barry K."/>
            <person name="Detter J.C."/>
            <person name="Glavina del Rio T."/>
            <person name="Hammon N."/>
            <person name="Israni S."/>
            <person name="Dalin E."/>
            <person name="Tice H."/>
            <person name="Pitluck S."/>
            <person name="Chain P."/>
            <person name="Malfatti S."/>
            <person name="Shin M."/>
            <person name="Vergez L."/>
            <person name="Schmutz J."/>
            <person name="Larimer F."/>
            <person name="Land M."/>
            <person name="Hauser L."/>
            <person name="Kyrpides N."/>
            <person name="Tiedje J."/>
            <person name="Richardson P."/>
        </authorList>
    </citation>
    <scope>NUCLEOTIDE SEQUENCE [LARGE SCALE GENOMIC DNA]</scope>
    <source>
        <strain evidence="3">G4 / LMG 22486</strain>
        <plasmid evidence="2 3">pBVIE03</plasmid>
    </source>
</reference>